<proteinExistence type="inferred from homology"/>
<dbReference type="PANTHER" id="PTHR34477:SF5">
    <property type="entry name" value="BSL5627 PROTEIN"/>
    <property type="match status" value="1"/>
</dbReference>
<dbReference type="CDD" id="cd10448">
    <property type="entry name" value="GIY-YIG_unchar_3"/>
    <property type="match status" value="1"/>
</dbReference>
<dbReference type="PANTHER" id="PTHR34477">
    <property type="entry name" value="UPF0213 PROTEIN YHBQ"/>
    <property type="match status" value="1"/>
</dbReference>
<dbReference type="InterPro" id="IPR035901">
    <property type="entry name" value="GIY-YIG_endonuc_sf"/>
</dbReference>
<reference evidence="3 4" key="1">
    <citation type="journal article" date="2016" name="Nat. Commun.">
        <title>Thousands of microbial genomes shed light on interconnected biogeochemical processes in an aquifer system.</title>
        <authorList>
            <person name="Anantharaman K."/>
            <person name="Brown C.T."/>
            <person name="Hug L.A."/>
            <person name="Sharon I."/>
            <person name="Castelle C.J."/>
            <person name="Probst A.J."/>
            <person name="Thomas B.C."/>
            <person name="Singh A."/>
            <person name="Wilkins M.J."/>
            <person name="Karaoz U."/>
            <person name="Brodie E.L."/>
            <person name="Williams K.H."/>
            <person name="Hubbard S.S."/>
            <person name="Banfield J.F."/>
        </authorList>
    </citation>
    <scope>NUCLEOTIDE SEQUENCE [LARGE SCALE GENOMIC DNA]</scope>
</reference>
<gene>
    <name evidence="3" type="ORF">A3H78_06090</name>
</gene>
<dbReference type="Proteomes" id="UP000177418">
    <property type="component" value="Unassembled WGS sequence"/>
</dbReference>
<dbReference type="AlphaFoldDB" id="A0A1F7JFR2"/>
<feature type="domain" description="GIY-YIG" evidence="2">
    <location>
        <begin position="2"/>
        <end position="78"/>
    </location>
</feature>
<accession>A0A1F7JFR2</accession>
<dbReference type="PROSITE" id="PS50164">
    <property type="entry name" value="GIY_YIG"/>
    <property type="match status" value="1"/>
</dbReference>
<dbReference type="SUPFAM" id="SSF82771">
    <property type="entry name" value="GIY-YIG endonuclease"/>
    <property type="match status" value="1"/>
</dbReference>
<evidence type="ECO:0000313" key="3">
    <source>
        <dbReference type="EMBL" id="OGK54444.1"/>
    </source>
</evidence>
<dbReference type="Gene3D" id="3.40.1440.10">
    <property type="entry name" value="GIY-YIG endonuclease"/>
    <property type="match status" value="1"/>
</dbReference>
<dbReference type="InterPro" id="IPR050190">
    <property type="entry name" value="UPF0213_domain"/>
</dbReference>
<dbReference type="InterPro" id="IPR000305">
    <property type="entry name" value="GIY-YIG_endonuc"/>
</dbReference>
<protein>
    <recommendedName>
        <fullName evidence="2">GIY-YIG domain-containing protein</fullName>
    </recommendedName>
</protein>
<dbReference type="EMBL" id="MGAV01000015">
    <property type="protein sequence ID" value="OGK54444.1"/>
    <property type="molecule type" value="Genomic_DNA"/>
</dbReference>
<sequence length="98" mass="11717">MKKGFVYILANNRPTLYTGVTNNIAKRVFEHKSGRGSMFTKRYAIHKLVYYKYLEDIKSAIIREKQIKDLNRNEKINLIKLMNPSFKDLFVEVRDKFR</sequence>
<comment type="similarity">
    <text evidence="1">Belongs to the UPF0213 family.</text>
</comment>
<dbReference type="Pfam" id="PF01541">
    <property type="entry name" value="GIY-YIG"/>
    <property type="match status" value="1"/>
</dbReference>
<organism evidence="3 4">
    <name type="scientific">Candidatus Roizmanbacteria bacterium RIFCSPLOWO2_02_FULL_36_11</name>
    <dbReference type="NCBI Taxonomy" id="1802071"/>
    <lineage>
        <taxon>Bacteria</taxon>
        <taxon>Candidatus Roizmaniibacteriota</taxon>
    </lineage>
</organism>
<evidence type="ECO:0000259" key="2">
    <source>
        <dbReference type="PROSITE" id="PS50164"/>
    </source>
</evidence>
<evidence type="ECO:0000313" key="4">
    <source>
        <dbReference type="Proteomes" id="UP000177418"/>
    </source>
</evidence>
<comment type="caution">
    <text evidence="3">The sequence shown here is derived from an EMBL/GenBank/DDBJ whole genome shotgun (WGS) entry which is preliminary data.</text>
</comment>
<name>A0A1F7JFR2_9BACT</name>
<evidence type="ECO:0000256" key="1">
    <source>
        <dbReference type="ARBA" id="ARBA00007435"/>
    </source>
</evidence>